<feature type="domain" description="WxL" evidence="2">
    <location>
        <begin position="72"/>
        <end position="190"/>
    </location>
</feature>
<reference evidence="3 4" key="1">
    <citation type="submission" date="2019-05" db="EMBL/GenBank/DDBJ databases">
        <title>Genome-based reclassification of Lactobacillus casei as Lactobacillus casei subsp. casei. subsp.nov., description of Lactobacillus casei subsp. zeae subsp. nov., and emended description of Lactobacillus casei.</title>
        <authorList>
            <person name="Huang C.-H."/>
        </authorList>
    </citation>
    <scope>NUCLEOTIDE SEQUENCE [LARGE SCALE GENOMIC DNA]</scope>
    <source>
        <strain evidence="3 4">CRBIP24.58</strain>
    </source>
</reference>
<protein>
    <recommendedName>
        <fullName evidence="2">WxL domain-containing protein</fullName>
    </recommendedName>
</protein>
<dbReference type="Proteomes" id="UP000307781">
    <property type="component" value="Unassembled WGS sequence"/>
</dbReference>
<dbReference type="AlphaFoldDB" id="A0A5R8LT16"/>
<gene>
    <name evidence="3" type="ORF">FEI14_10935</name>
</gene>
<feature type="chain" id="PRO_5024322288" description="WxL domain-containing protein" evidence="1">
    <location>
        <begin position="29"/>
        <end position="204"/>
    </location>
</feature>
<evidence type="ECO:0000259" key="2">
    <source>
        <dbReference type="Pfam" id="PF13731"/>
    </source>
</evidence>
<organism evidence="3 4">
    <name type="scientific">Lacticaseibacillus zeae</name>
    <name type="common">Lactobacillus zeae</name>
    <dbReference type="NCBI Taxonomy" id="57037"/>
    <lineage>
        <taxon>Bacteria</taxon>
        <taxon>Bacillati</taxon>
        <taxon>Bacillota</taxon>
        <taxon>Bacilli</taxon>
        <taxon>Lactobacillales</taxon>
        <taxon>Lactobacillaceae</taxon>
        <taxon>Lacticaseibacillus</taxon>
    </lineage>
</organism>
<feature type="signal peptide" evidence="1">
    <location>
        <begin position="1"/>
        <end position="28"/>
    </location>
</feature>
<dbReference type="RefSeq" id="WP_138118009.1">
    <property type="nucleotide sequence ID" value="NZ_CP074379.1"/>
</dbReference>
<evidence type="ECO:0000256" key="1">
    <source>
        <dbReference type="SAM" id="SignalP"/>
    </source>
</evidence>
<evidence type="ECO:0000313" key="4">
    <source>
        <dbReference type="Proteomes" id="UP000307781"/>
    </source>
</evidence>
<evidence type="ECO:0000313" key="3">
    <source>
        <dbReference type="EMBL" id="TLF40313.1"/>
    </source>
</evidence>
<dbReference type="InterPro" id="IPR027994">
    <property type="entry name" value="WxL_dom"/>
</dbReference>
<dbReference type="EMBL" id="VBWN01000008">
    <property type="protein sequence ID" value="TLF40313.1"/>
    <property type="molecule type" value="Genomic_DNA"/>
</dbReference>
<keyword evidence="1" id="KW-0732">Signal</keyword>
<dbReference type="Pfam" id="PF13731">
    <property type="entry name" value="WxL"/>
    <property type="match status" value="1"/>
</dbReference>
<comment type="caution">
    <text evidence="3">The sequence shown here is derived from an EMBL/GenBank/DDBJ whole genome shotgun (WGS) entry which is preliminary data.</text>
</comment>
<name>A0A5R8LT16_LACZE</name>
<sequence length="204" mass="20485">MSKKRWIGEIAFAGLLVGSLTTGSVVLAADEDTGTTNTSVTVTGGTIGLSAPSALAFPGVTVESIVKGNLNDPVTTADSSLLTVSDFRGTGAGYTVSAKESPITNGSGATLKGAFVQMVPDTLVTPNAAAPAWTKSVDLTTSDQPLFATSTGQDGGGITSYDLNKVTLDVPEDNDVKAGNYSGVITFTLTPGQPAQAATSNPAP</sequence>
<accession>A0A5R8LT16</accession>
<proteinExistence type="predicted"/>